<keyword evidence="1" id="KW-0472">Membrane</keyword>
<sequence>MNWNRHGSGMRNTKMYLDLLVFALVLSFLFKQFLFVAVITFLLLIALVQIIYFHRVGQKFYFVNDKNRIRLIKDTSSHFTLKFNNKGFPIWNANLIISFQTNVEPDGIFNTAVGDFHEVKIPFSIGYNKSVSLKVPIKGVSRGLARIKQLQVEIPHPLTEGSILLEFKPYILLDAIVFPTIYNINEDFAPSKLKQGELALNSSLFDDPFFPVGTREYEPGDQFHHIHWKASAKTQQLQTKIFTRVANVSVLFVINVGKKYNILSDFEEKLEWLASYADACYKQDIPFSFALNIRASGKVPFVYLPLGSGDSHRIQAMELLSILSIANSLVPFDKLLAYLDLHEELPVATYVITNREDTFTPFLHRWEQRTNVIYKSSAKAGGISHG</sequence>
<dbReference type="InterPro" id="IPR002881">
    <property type="entry name" value="DUF58"/>
</dbReference>
<evidence type="ECO:0000256" key="1">
    <source>
        <dbReference type="SAM" id="Phobius"/>
    </source>
</evidence>
<protein>
    <submittedName>
        <fullName evidence="3">DUF58 domain-containing protein</fullName>
    </submittedName>
</protein>
<proteinExistence type="predicted"/>
<evidence type="ECO:0000313" key="3">
    <source>
        <dbReference type="EMBL" id="MCZ8532972.1"/>
    </source>
</evidence>
<dbReference type="Proteomes" id="UP001152172">
    <property type="component" value="Unassembled WGS sequence"/>
</dbReference>
<dbReference type="Pfam" id="PF01882">
    <property type="entry name" value="DUF58"/>
    <property type="match status" value="1"/>
</dbReference>
<evidence type="ECO:0000259" key="2">
    <source>
        <dbReference type="Pfam" id="PF01882"/>
    </source>
</evidence>
<keyword evidence="4" id="KW-1185">Reference proteome</keyword>
<dbReference type="RefSeq" id="WP_269921428.1">
    <property type="nucleotide sequence ID" value="NZ_JAMKBI010000003.1"/>
</dbReference>
<dbReference type="AlphaFoldDB" id="A0A9X3L7S9"/>
<name>A0A9X3L7S9_9BACI</name>
<dbReference type="PANTHER" id="PTHR34351">
    <property type="entry name" value="SLR1927 PROTEIN-RELATED"/>
    <property type="match status" value="1"/>
</dbReference>
<organism evidence="3 4">
    <name type="scientific">Psychrobacillus psychrodurans</name>
    <dbReference type="NCBI Taxonomy" id="126157"/>
    <lineage>
        <taxon>Bacteria</taxon>
        <taxon>Bacillati</taxon>
        <taxon>Bacillota</taxon>
        <taxon>Bacilli</taxon>
        <taxon>Bacillales</taxon>
        <taxon>Bacillaceae</taxon>
        <taxon>Psychrobacillus</taxon>
    </lineage>
</organism>
<gene>
    <name evidence="3" type="ORF">M9R61_06345</name>
</gene>
<evidence type="ECO:0000313" key="4">
    <source>
        <dbReference type="Proteomes" id="UP001152172"/>
    </source>
</evidence>
<keyword evidence="1" id="KW-1133">Transmembrane helix</keyword>
<reference evidence="3" key="1">
    <citation type="submission" date="2022-05" db="EMBL/GenBank/DDBJ databases">
        <authorList>
            <person name="Colautti A."/>
            <person name="Iacumin L."/>
        </authorList>
    </citation>
    <scope>NUCLEOTIDE SEQUENCE</scope>
    <source>
        <strain evidence="3">DSM 30747</strain>
    </source>
</reference>
<keyword evidence="1" id="KW-0812">Transmembrane</keyword>
<comment type="caution">
    <text evidence="3">The sequence shown here is derived from an EMBL/GenBank/DDBJ whole genome shotgun (WGS) entry which is preliminary data.</text>
</comment>
<feature type="transmembrane region" description="Helical" evidence="1">
    <location>
        <begin position="20"/>
        <end position="53"/>
    </location>
</feature>
<dbReference type="EMBL" id="JAMKBI010000003">
    <property type="protein sequence ID" value="MCZ8532972.1"/>
    <property type="molecule type" value="Genomic_DNA"/>
</dbReference>
<accession>A0A9X3L7S9</accession>
<feature type="domain" description="DUF58" evidence="2">
    <location>
        <begin position="214"/>
        <end position="279"/>
    </location>
</feature>
<dbReference type="PANTHER" id="PTHR34351:SF2">
    <property type="entry name" value="DUF58 DOMAIN-CONTAINING PROTEIN"/>
    <property type="match status" value="1"/>
</dbReference>